<evidence type="ECO:0000256" key="1">
    <source>
        <dbReference type="ARBA" id="ARBA00004123"/>
    </source>
</evidence>
<keyword evidence="8" id="KW-0234">DNA repair</keyword>
<dbReference type="InterPro" id="IPR006167">
    <property type="entry name" value="XPF"/>
</dbReference>
<keyword evidence="9" id="KW-0539">Nucleus</keyword>
<evidence type="ECO:0000256" key="10">
    <source>
        <dbReference type="ARBA" id="ARBA00072370"/>
    </source>
</evidence>
<keyword evidence="6" id="KW-0378">Hydrolase</keyword>
<evidence type="ECO:0000256" key="8">
    <source>
        <dbReference type="ARBA" id="ARBA00023204"/>
    </source>
</evidence>
<dbReference type="AlphaFoldDB" id="A0AAW1TQ77"/>
<dbReference type="Gene3D" id="1.10.150.20">
    <property type="entry name" value="5' to 3' exonuclease, C-terminal subdomain"/>
    <property type="match status" value="1"/>
</dbReference>
<comment type="subcellular location">
    <subcellularLocation>
        <location evidence="1">Nucleus</location>
    </subcellularLocation>
</comment>
<keyword evidence="14" id="KW-1185">Reference proteome</keyword>
<evidence type="ECO:0000256" key="11">
    <source>
        <dbReference type="SAM" id="MobiDB-lite"/>
    </source>
</evidence>
<dbReference type="SUPFAM" id="SSF52980">
    <property type="entry name" value="Restriction endonuclease-like"/>
    <property type="match status" value="1"/>
</dbReference>
<dbReference type="GO" id="GO:0003697">
    <property type="term" value="F:single-stranded DNA binding"/>
    <property type="evidence" value="ECO:0007669"/>
    <property type="project" value="InterPro"/>
</dbReference>
<dbReference type="GO" id="GO:0000110">
    <property type="term" value="C:nucleotide-excision repair factor 1 complex"/>
    <property type="evidence" value="ECO:0007669"/>
    <property type="project" value="TreeGrafter"/>
</dbReference>
<reference evidence="13 14" key="1">
    <citation type="submission" date="2023-03" db="EMBL/GenBank/DDBJ databases">
        <title>Genome insight into feeding habits of ladybird beetles.</title>
        <authorList>
            <person name="Li H.-S."/>
            <person name="Huang Y.-H."/>
            <person name="Pang H."/>
        </authorList>
    </citation>
    <scope>NUCLEOTIDE SEQUENCE [LARGE SCALE GENOMIC DNA]</scope>
    <source>
        <strain evidence="13">SYSU_2023b</strain>
        <tissue evidence="13">Whole body</tissue>
    </source>
</reference>
<dbReference type="SMART" id="SM00891">
    <property type="entry name" value="ERCC4"/>
    <property type="match status" value="1"/>
</dbReference>
<dbReference type="GO" id="GO:0003684">
    <property type="term" value="F:damaged DNA binding"/>
    <property type="evidence" value="ECO:0007669"/>
    <property type="project" value="TreeGrafter"/>
</dbReference>
<protein>
    <recommendedName>
        <fullName evidence="10">DNA repair endonuclease XPF</fullName>
    </recommendedName>
</protein>
<dbReference type="InterPro" id="IPR006166">
    <property type="entry name" value="ERCC4_domain"/>
</dbReference>
<keyword evidence="4" id="KW-0255">Endonuclease</keyword>
<evidence type="ECO:0000313" key="14">
    <source>
        <dbReference type="Proteomes" id="UP001431783"/>
    </source>
</evidence>
<sequence>MTDCKEIEPGPSTSFIEEIIERKCNTKQLLEFEIQLFLDLIHKDGLVIAAKGINLNNVLLNLMKVYCDEGNLVFVINATDHEEKFFINEVNDVNMHNDLNSATTSENRVDMYLSGGIHFVSTRILVLDMLKKKIPMDKITGIILLRAHKILESCQEAFILRLYRQNNKKGFIKAFTNSAQSFTMGFGHVERIMRNIFVKELYIWPRFHSLIISSLKKHEPQVIELHVPISENMRKTQTYILELMNLTVKELKRVNKTIELEEITTENCLTKKFHKILQMQLDLIWNQLNTRSRQLIYDLKTLRHMIITMLYSDPVAFYALLLEYRKAEYARNNNWVLLKPAELLFAHVTSLIFSGDKVLNPELCPKWNTLIEILKVEIPHKIQKSNNSENKILILCSDKKTCYQLNELLRSGPHYCLLYSALKHGINFKSLGSQFETCNKPSIKTESPEAMKEALSTKRKKFKPNDNKNESKTTTEDENESEVIDYKDSYILTMSQSVVPDESIQSKKEESFIFSQMEDFDLTQIAQAAMAAPTIIIQTFKGAENYINLERTLEVINPDYIIMYHSNITAIRQIEMYEAHRQKTKQLQIYFLIHAGTVEEQSYLTAMRREKEAFEYLIDTKSRMVVPEDQDGKSDSCLNLQNISNQVTEKNTRQGGKEEEPIEQFVIVDMREFRSELPVLIHKRGIHLEPYVITVGDYILTPDICIERKSISDLIGSLKSGRLYQQCTQMSRYYTKPMLLIEFDQNKAFAWQNYTSNLEGYSFDQVQQRLLLLTIHFPKLRIIWSPNPYASAQLFEELKQNKEQPNIEYSTSVGDEQDINIIETKYNSGIYDFVRKLPGITSKNTDTFLRQVKNMRSAVKLSEEELKDILGNSADAKVFYNCLHKELHPDEENDNKYKGKGQFKKGFKK</sequence>
<dbReference type="GO" id="GO:1901255">
    <property type="term" value="P:nucleotide-excision repair involved in interstrand cross-link repair"/>
    <property type="evidence" value="ECO:0007669"/>
    <property type="project" value="TreeGrafter"/>
</dbReference>
<organism evidence="13 14">
    <name type="scientific">Henosepilachna vigintioctopunctata</name>
    <dbReference type="NCBI Taxonomy" id="420089"/>
    <lineage>
        <taxon>Eukaryota</taxon>
        <taxon>Metazoa</taxon>
        <taxon>Ecdysozoa</taxon>
        <taxon>Arthropoda</taxon>
        <taxon>Hexapoda</taxon>
        <taxon>Insecta</taxon>
        <taxon>Pterygota</taxon>
        <taxon>Neoptera</taxon>
        <taxon>Endopterygota</taxon>
        <taxon>Coleoptera</taxon>
        <taxon>Polyphaga</taxon>
        <taxon>Cucujiformia</taxon>
        <taxon>Coccinelloidea</taxon>
        <taxon>Coccinellidae</taxon>
        <taxon>Epilachninae</taxon>
        <taxon>Epilachnini</taxon>
        <taxon>Henosepilachna</taxon>
    </lineage>
</organism>
<dbReference type="SUPFAM" id="SSF47781">
    <property type="entry name" value="RuvA domain 2-like"/>
    <property type="match status" value="1"/>
</dbReference>
<accession>A0AAW1TQ77</accession>
<gene>
    <name evidence="13" type="ORF">WA026_008059</name>
</gene>
<evidence type="ECO:0000256" key="9">
    <source>
        <dbReference type="ARBA" id="ARBA00023242"/>
    </source>
</evidence>
<feature type="region of interest" description="Disordered" evidence="11">
    <location>
        <begin position="455"/>
        <end position="481"/>
    </location>
</feature>
<dbReference type="InterPro" id="IPR047520">
    <property type="entry name" value="XPF_nuclease"/>
</dbReference>
<dbReference type="GO" id="GO:0000014">
    <property type="term" value="F:single-stranded DNA endodeoxyribonuclease activity"/>
    <property type="evidence" value="ECO:0007669"/>
    <property type="project" value="TreeGrafter"/>
</dbReference>
<keyword evidence="7" id="KW-0238">DNA-binding</keyword>
<keyword evidence="5" id="KW-0227">DNA damage</keyword>
<dbReference type="GO" id="GO:0000724">
    <property type="term" value="P:double-strand break repair via homologous recombination"/>
    <property type="evidence" value="ECO:0007669"/>
    <property type="project" value="TreeGrafter"/>
</dbReference>
<evidence type="ECO:0000256" key="4">
    <source>
        <dbReference type="ARBA" id="ARBA00022759"/>
    </source>
</evidence>
<proteinExistence type="inferred from homology"/>
<comment type="caution">
    <text evidence="13">The sequence shown here is derived from an EMBL/GenBank/DDBJ whole genome shotgun (WGS) entry which is preliminary data.</text>
</comment>
<dbReference type="InterPro" id="IPR011335">
    <property type="entry name" value="Restrct_endonuc-II-like"/>
</dbReference>
<evidence type="ECO:0000256" key="6">
    <source>
        <dbReference type="ARBA" id="ARBA00022801"/>
    </source>
</evidence>
<name>A0AAW1TQ77_9CUCU</name>
<dbReference type="PANTHER" id="PTHR10150">
    <property type="entry name" value="DNA REPAIR ENDONUCLEASE XPF"/>
    <property type="match status" value="1"/>
</dbReference>
<keyword evidence="3" id="KW-0540">Nuclease</keyword>
<feature type="compositionally biased region" description="Basic residues" evidence="11">
    <location>
        <begin position="898"/>
        <end position="909"/>
    </location>
</feature>
<dbReference type="NCBIfam" id="TIGR00596">
    <property type="entry name" value="rad1"/>
    <property type="match status" value="1"/>
</dbReference>
<feature type="compositionally biased region" description="Basic and acidic residues" evidence="11">
    <location>
        <begin position="463"/>
        <end position="475"/>
    </location>
</feature>
<evidence type="ECO:0000256" key="5">
    <source>
        <dbReference type="ARBA" id="ARBA00022763"/>
    </source>
</evidence>
<dbReference type="Proteomes" id="UP001431783">
    <property type="component" value="Unassembled WGS sequence"/>
</dbReference>
<evidence type="ECO:0000256" key="2">
    <source>
        <dbReference type="ARBA" id="ARBA00010015"/>
    </source>
</evidence>
<comment type="similarity">
    <text evidence="2">Belongs to the XPF family.</text>
</comment>
<feature type="domain" description="ERCC4" evidence="12">
    <location>
        <begin position="665"/>
        <end position="745"/>
    </location>
</feature>
<dbReference type="EMBL" id="JARQZJ010000003">
    <property type="protein sequence ID" value="KAK9870502.1"/>
    <property type="molecule type" value="Genomic_DNA"/>
</dbReference>
<evidence type="ECO:0000256" key="3">
    <source>
        <dbReference type="ARBA" id="ARBA00022722"/>
    </source>
</evidence>
<dbReference type="GO" id="GO:0000712">
    <property type="term" value="P:resolution of meiotic recombination intermediates"/>
    <property type="evidence" value="ECO:0007669"/>
    <property type="project" value="TreeGrafter"/>
</dbReference>
<dbReference type="CDD" id="cd20078">
    <property type="entry name" value="XPF_nuclease_XPF_euk"/>
    <property type="match status" value="1"/>
</dbReference>
<feature type="region of interest" description="Disordered" evidence="11">
    <location>
        <begin position="890"/>
        <end position="909"/>
    </location>
</feature>
<evidence type="ECO:0000256" key="7">
    <source>
        <dbReference type="ARBA" id="ARBA00023125"/>
    </source>
</evidence>
<dbReference type="FunFam" id="3.40.50.10130:FF:000002">
    <property type="entry name" value="DNA repair endonuclease XPF"/>
    <property type="match status" value="1"/>
</dbReference>
<evidence type="ECO:0000259" key="12">
    <source>
        <dbReference type="SMART" id="SM00891"/>
    </source>
</evidence>
<dbReference type="Gene3D" id="3.40.50.10130">
    <property type="match status" value="1"/>
</dbReference>
<dbReference type="PANTHER" id="PTHR10150:SF0">
    <property type="entry name" value="DNA REPAIR ENDONUCLEASE XPF"/>
    <property type="match status" value="1"/>
</dbReference>
<dbReference type="InterPro" id="IPR010994">
    <property type="entry name" value="RuvA_2-like"/>
</dbReference>
<dbReference type="Pfam" id="PF02732">
    <property type="entry name" value="ERCC4"/>
    <property type="match status" value="1"/>
</dbReference>
<evidence type="ECO:0000313" key="13">
    <source>
        <dbReference type="EMBL" id="KAK9870502.1"/>
    </source>
</evidence>